<dbReference type="SUPFAM" id="SSF49764">
    <property type="entry name" value="HSP20-like chaperones"/>
    <property type="match status" value="1"/>
</dbReference>
<dbReference type="WBParaSite" id="MBELARI_LOCUS15458">
    <property type="protein sequence ID" value="MBELARI_LOCUS15458"/>
    <property type="gene ID" value="MBELARI_LOCUS15458"/>
</dbReference>
<evidence type="ECO:0000256" key="1">
    <source>
        <dbReference type="SAM" id="MobiDB-lite"/>
    </source>
</evidence>
<evidence type="ECO:0000313" key="3">
    <source>
        <dbReference type="WBParaSite" id="MBELARI_LOCUS15458"/>
    </source>
</evidence>
<dbReference type="AlphaFoldDB" id="A0AAF3EN27"/>
<name>A0AAF3EN27_9BILA</name>
<dbReference type="InterPro" id="IPR008978">
    <property type="entry name" value="HSP20-like_chaperone"/>
</dbReference>
<keyword evidence="2" id="KW-1185">Reference proteome</keyword>
<proteinExistence type="predicted"/>
<protein>
    <submittedName>
        <fullName evidence="3">CS domain-containing protein</fullName>
    </submittedName>
</protein>
<feature type="region of interest" description="Disordered" evidence="1">
    <location>
        <begin position="1"/>
        <end position="20"/>
    </location>
</feature>
<reference evidence="3" key="1">
    <citation type="submission" date="2024-02" db="UniProtKB">
        <authorList>
            <consortium name="WormBaseParasite"/>
        </authorList>
    </citation>
    <scope>IDENTIFICATION</scope>
</reference>
<sequence length="134" mass="15060">MSSGSPGSSAPPLPKHGNVHNAPGPLGCRYTDSLHQLEIQLVCRGVREKTFLKRGNTDVHIRFDHISLSVTVEIFDLNKVTKVKTVHDRRYYEVDKFPSEIIDVTFKLKKDCVVVLIKKKVASSWEGLISQQGF</sequence>
<accession>A0AAF3EN27</accession>
<evidence type="ECO:0000313" key="2">
    <source>
        <dbReference type="Proteomes" id="UP000887575"/>
    </source>
</evidence>
<organism evidence="2 3">
    <name type="scientific">Mesorhabditis belari</name>
    <dbReference type="NCBI Taxonomy" id="2138241"/>
    <lineage>
        <taxon>Eukaryota</taxon>
        <taxon>Metazoa</taxon>
        <taxon>Ecdysozoa</taxon>
        <taxon>Nematoda</taxon>
        <taxon>Chromadorea</taxon>
        <taxon>Rhabditida</taxon>
        <taxon>Rhabditina</taxon>
        <taxon>Rhabditomorpha</taxon>
        <taxon>Rhabditoidea</taxon>
        <taxon>Rhabditidae</taxon>
        <taxon>Mesorhabditinae</taxon>
        <taxon>Mesorhabditis</taxon>
    </lineage>
</organism>
<dbReference type="Proteomes" id="UP000887575">
    <property type="component" value="Unassembled WGS sequence"/>
</dbReference>